<evidence type="ECO:0000313" key="5">
    <source>
        <dbReference type="EMBL" id="SMG39606.1"/>
    </source>
</evidence>
<keyword evidence="6" id="KW-1185">Reference proteome</keyword>
<dbReference type="PROSITE" id="PS51831">
    <property type="entry name" value="HD"/>
    <property type="match status" value="1"/>
</dbReference>
<feature type="modified residue" description="4-aspartylphosphate" evidence="1">
    <location>
        <position position="54"/>
    </location>
</feature>
<dbReference type="InterPro" id="IPR001789">
    <property type="entry name" value="Sig_transdc_resp-reg_receiver"/>
</dbReference>
<evidence type="ECO:0000313" key="6">
    <source>
        <dbReference type="Proteomes" id="UP000193355"/>
    </source>
</evidence>
<dbReference type="InterPro" id="IPR006674">
    <property type="entry name" value="HD_domain"/>
</dbReference>
<dbReference type="SUPFAM" id="SSF55785">
    <property type="entry name" value="PYP-like sensor domain (PAS domain)"/>
    <property type="match status" value="1"/>
</dbReference>
<feature type="domain" description="HD" evidence="3">
    <location>
        <begin position="288"/>
        <end position="410"/>
    </location>
</feature>
<dbReference type="InterPro" id="IPR006675">
    <property type="entry name" value="HDIG_dom"/>
</dbReference>
<dbReference type="EMBL" id="FXBB01000026">
    <property type="protein sequence ID" value="SMG39606.1"/>
    <property type="molecule type" value="Genomic_DNA"/>
</dbReference>
<dbReference type="SUPFAM" id="SSF109604">
    <property type="entry name" value="HD-domain/PDEase-like"/>
    <property type="match status" value="1"/>
</dbReference>
<evidence type="ECO:0000259" key="4">
    <source>
        <dbReference type="PROSITE" id="PS51832"/>
    </source>
</evidence>
<feature type="domain" description="HD-GYP" evidence="4">
    <location>
        <begin position="266"/>
        <end position="456"/>
    </location>
</feature>
<dbReference type="InterPro" id="IPR035965">
    <property type="entry name" value="PAS-like_dom_sf"/>
</dbReference>
<dbReference type="PANTHER" id="PTHR45228">
    <property type="entry name" value="CYCLIC DI-GMP PHOSPHODIESTERASE TM_0186-RELATED"/>
    <property type="match status" value="1"/>
</dbReference>
<dbReference type="PROSITE" id="PS50110">
    <property type="entry name" value="RESPONSE_REGULATORY"/>
    <property type="match status" value="1"/>
</dbReference>
<dbReference type="GO" id="GO:0000160">
    <property type="term" value="P:phosphorelay signal transduction system"/>
    <property type="evidence" value="ECO:0007669"/>
    <property type="project" value="InterPro"/>
</dbReference>
<evidence type="ECO:0000259" key="3">
    <source>
        <dbReference type="PROSITE" id="PS51831"/>
    </source>
</evidence>
<organism evidence="5 6">
    <name type="scientific">Dethiosulfovibrio salsuginis</name>
    <dbReference type="NCBI Taxonomy" id="561720"/>
    <lineage>
        <taxon>Bacteria</taxon>
        <taxon>Thermotogati</taxon>
        <taxon>Synergistota</taxon>
        <taxon>Synergistia</taxon>
        <taxon>Synergistales</taxon>
        <taxon>Dethiosulfovibrionaceae</taxon>
        <taxon>Dethiosulfovibrio</taxon>
    </lineage>
</organism>
<dbReference type="InterPro" id="IPR037522">
    <property type="entry name" value="HD_GYP_dom"/>
</dbReference>
<dbReference type="InterPro" id="IPR011006">
    <property type="entry name" value="CheY-like_superfamily"/>
</dbReference>
<dbReference type="PANTHER" id="PTHR45228:SF4">
    <property type="entry name" value="LIPOPROTEIN"/>
    <property type="match status" value="1"/>
</dbReference>
<sequence length="456" mass="49973">MCKVLMVDDNYDNLVILRAILKAVAPECSSRFASSGEEALRIVAADRPDVIILDILMPGMDGFQVCSRLKGDQGYSDIPVILLTAMDSSPENRTKGLKCGADAFLTKPVSEVELEAQMRALLGKKQQTAILKSDLQGLQKQVDKDRARLQFEGVKHRSIVDNLQDGVLLYDLSSGVPRLVEANSAASRLLSLPKGDLREGALDLPLEGGEFFLDLEQEDKAGGSTPVEVRNRPFYVEGRPLVLQVVRDITDLRRLEVTLKENADHLAKALNRTIDVLSLAVEARDPYTAGHQRRVADLSKAMAQALLLDEAHVELIYRSALIHDVGKISVPVELLSKPSALSEVEFALIRQHPVTGYDIVNRIDLSREMTLAVRQHHERLDGTGYPDGLKGDQIIPEARILAVADVVEAMSSHRPYRPALGVEAALNEIGKGRGVVYDPDAVDACVHVIKEGLVIL</sequence>
<accession>A0A1X7KFC6</accession>
<dbReference type="PROSITE" id="PS51832">
    <property type="entry name" value="HD_GYP"/>
    <property type="match status" value="1"/>
</dbReference>
<protein>
    <submittedName>
        <fullName evidence="5">HDIG domain-containing protein</fullName>
    </submittedName>
</protein>
<feature type="domain" description="Response regulatory" evidence="2">
    <location>
        <begin position="3"/>
        <end position="122"/>
    </location>
</feature>
<gene>
    <name evidence="5" type="ORF">SAMN06275492_12626</name>
</gene>
<dbReference type="RefSeq" id="WP_085545123.1">
    <property type="nucleotide sequence ID" value="NZ_FXBB01000026.1"/>
</dbReference>
<dbReference type="OrthoDB" id="5162at2"/>
<dbReference type="Gene3D" id="1.10.3210.10">
    <property type="entry name" value="Hypothetical protein af1432"/>
    <property type="match status" value="1"/>
</dbReference>
<dbReference type="CDD" id="cd00077">
    <property type="entry name" value="HDc"/>
    <property type="match status" value="1"/>
</dbReference>
<dbReference type="NCBIfam" id="TIGR00277">
    <property type="entry name" value="HDIG"/>
    <property type="match status" value="1"/>
</dbReference>
<keyword evidence="1" id="KW-0597">Phosphoprotein</keyword>
<dbReference type="STRING" id="561720.SAMN06275492_12626"/>
<dbReference type="Pfam" id="PF13188">
    <property type="entry name" value="PAS_8"/>
    <property type="match status" value="1"/>
</dbReference>
<dbReference type="AlphaFoldDB" id="A0A1X7KFC6"/>
<name>A0A1X7KFC6_9BACT</name>
<dbReference type="SMART" id="SM00471">
    <property type="entry name" value="HDc"/>
    <property type="match status" value="1"/>
</dbReference>
<dbReference type="InterPro" id="IPR003607">
    <property type="entry name" value="HD/PDEase_dom"/>
</dbReference>
<dbReference type="InterPro" id="IPR000014">
    <property type="entry name" value="PAS"/>
</dbReference>
<dbReference type="Proteomes" id="UP000193355">
    <property type="component" value="Unassembled WGS sequence"/>
</dbReference>
<reference evidence="6" key="1">
    <citation type="submission" date="2017-04" db="EMBL/GenBank/DDBJ databases">
        <authorList>
            <person name="Varghese N."/>
            <person name="Submissions S."/>
        </authorList>
    </citation>
    <scope>NUCLEOTIDE SEQUENCE [LARGE SCALE GENOMIC DNA]</scope>
    <source>
        <strain evidence="6">USBA 82</strain>
    </source>
</reference>
<proteinExistence type="predicted"/>
<dbReference type="Gene3D" id="3.40.50.2300">
    <property type="match status" value="1"/>
</dbReference>
<dbReference type="Pfam" id="PF00072">
    <property type="entry name" value="Response_reg"/>
    <property type="match status" value="1"/>
</dbReference>
<evidence type="ECO:0000256" key="1">
    <source>
        <dbReference type="PROSITE-ProRule" id="PRU00169"/>
    </source>
</evidence>
<dbReference type="SMART" id="SM00448">
    <property type="entry name" value="REC"/>
    <property type="match status" value="1"/>
</dbReference>
<dbReference type="SUPFAM" id="SSF52172">
    <property type="entry name" value="CheY-like"/>
    <property type="match status" value="1"/>
</dbReference>
<dbReference type="Pfam" id="PF13487">
    <property type="entry name" value="HD_5"/>
    <property type="match status" value="1"/>
</dbReference>
<dbReference type="InterPro" id="IPR052020">
    <property type="entry name" value="Cyclic_di-GMP/3'3'-cGAMP_PDE"/>
</dbReference>
<evidence type="ECO:0000259" key="2">
    <source>
        <dbReference type="PROSITE" id="PS50110"/>
    </source>
</evidence>